<reference evidence="7" key="1">
    <citation type="journal article" date="2010" name="Stand. Genomic Sci.">
        <title>Complete genome sequence of Syntrophothermus lipocalidus type strain (TGB-C1T).</title>
        <authorList>
            <consortium name="US DOE Joint Genome Institute (JGI-PGF)"/>
            <person name="Djao O."/>
            <person name="Zhang X."/>
            <person name="Lucas S."/>
            <person name="Lapidus A."/>
            <person name="Glavina Del Rio T."/>
            <person name="Nolan M."/>
            <person name="Tice H."/>
            <person name="Cheng J."/>
            <person name="Han C."/>
            <person name="Tapia R."/>
            <person name="Goodwin L."/>
            <person name="Pitluck S."/>
            <person name="Liolios K."/>
            <person name="Ivanova N."/>
            <person name="Mavromatis K."/>
            <person name="Mikhailova N."/>
            <person name="Ovchinnikova G."/>
            <person name="Pati A."/>
            <person name="Brambilla E."/>
            <person name="Chen A."/>
            <person name="Palaniappan K."/>
            <person name="Land M."/>
            <person name="Hauser L."/>
            <person name="Chang Y."/>
            <person name="Jeffries C."/>
            <person name="Rohde M."/>
            <person name="Sikorski J."/>
            <person name="Spring S."/>
            <person name="Goker M."/>
            <person name="Detter J."/>
            <person name="Woyke T."/>
            <person name="Bristow J."/>
            <person name="Eisen J."/>
            <person name="Markowitz V."/>
            <person name="Hugenholtz P."/>
            <person name="Kyrpides N."/>
            <person name="Klenk H."/>
        </authorList>
    </citation>
    <scope>NUCLEOTIDE SEQUENCE [LARGE SCALE GENOMIC DNA]</scope>
    <source>
        <strain evidence="7">DSM 12680 / TGB-C1</strain>
    </source>
</reference>
<dbReference type="PANTHER" id="PTHR35529">
    <property type="entry name" value="MANGANESE EFFLUX PUMP MNTP-RELATED"/>
    <property type="match status" value="1"/>
</dbReference>
<dbReference type="InterPro" id="IPR003810">
    <property type="entry name" value="Mntp/YtaF"/>
</dbReference>
<dbReference type="RefSeq" id="WP_013175853.1">
    <property type="nucleotide sequence ID" value="NC_014220.1"/>
</dbReference>
<reference evidence="6 7" key="2">
    <citation type="journal article" date="2010" name="Stand. Genomic Sci.">
        <title>Complete genome sequence of Syntrophothermus lipocalidus type strain (TGB-C1).</title>
        <authorList>
            <person name="Djao O.D."/>
            <person name="Zhang X."/>
            <person name="Lucas S."/>
            <person name="Lapidus A."/>
            <person name="Del Rio T.G."/>
            <person name="Nolan M."/>
            <person name="Tice H."/>
            <person name="Cheng J.F."/>
            <person name="Han C."/>
            <person name="Tapia R."/>
            <person name="Goodwin L."/>
            <person name="Pitluck S."/>
            <person name="Liolios K."/>
            <person name="Ivanova N."/>
            <person name="Mavromatis K."/>
            <person name="Mikhailova N."/>
            <person name="Ovchinnikova G."/>
            <person name="Pati A."/>
            <person name="Brambilla E."/>
            <person name="Chen A."/>
            <person name="Palaniappan K."/>
            <person name="Land M."/>
            <person name="Hauser L."/>
            <person name="Chang Y.J."/>
            <person name="Jeffries C.D."/>
            <person name="Rohde M."/>
            <person name="Sikorski J."/>
            <person name="Spring S."/>
            <person name="Goker M."/>
            <person name="Detter J.C."/>
            <person name="Woyke T."/>
            <person name="Bristow J."/>
            <person name="Eisen J.A."/>
            <person name="Markowitz V."/>
            <person name="Hugenholtz P."/>
            <person name="Kyrpides N.C."/>
            <person name="Klenk H.P."/>
        </authorList>
    </citation>
    <scope>NUCLEOTIDE SEQUENCE [LARGE SCALE GENOMIC DNA]</scope>
    <source>
        <strain evidence="7">DSM 12680 / TGB-C1</strain>
    </source>
</reference>
<dbReference type="NCBIfam" id="TIGR02840">
    <property type="entry name" value="spore_YtaF"/>
    <property type="match status" value="1"/>
</dbReference>
<keyword evidence="1" id="KW-1003">Cell membrane</keyword>
<feature type="transmembrane region" description="Helical" evidence="5">
    <location>
        <begin position="65"/>
        <end position="86"/>
    </location>
</feature>
<evidence type="ECO:0000256" key="4">
    <source>
        <dbReference type="ARBA" id="ARBA00023136"/>
    </source>
</evidence>
<protein>
    <submittedName>
        <fullName evidence="6">Sporulation protein YtaF</fullName>
    </submittedName>
</protein>
<evidence type="ECO:0000313" key="6">
    <source>
        <dbReference type="EMBL" id="ADI02451.1"/>
    </source>
</evidence>
<dbReference type="EMBL" id="CP002048">
    <property type="protein sequence ID" value="ADI02451.1"/>
    <property type="molecule type" value="Genomic_DNA"/>
</dbReference>
<dbReference type="AlphaFoldDB" id="D7CP16"/>
<accession>D7CP16</accession>
<feature type="transmembrane region" description="Helical" evidence="5">
    <location>
        <begin position="159"/>
        <end position="180"/>
    </location>
</feature>
<dbReference type="HOGENOM" id="CLU_094526_0_0_9"/>
<dbReference type="STRING" id="643648.Slip_1693"/>
<dbReference type="PANTHER" id="PTHR35529:SF2">
    <property type="entry name" value="SPORULATION PROTEIN YTAF-RELATED"/>
    <property type="match status" value="1"/>
</dbReference>
<evidence type="ECO:0000313" key="7">
    <source>
        <dbReference type="Proteomes" id="UP000000378"/>
    </source>
</evidence>
<dbReference type="InterPro" id="IPR014205">
    <property type="entry name" value="Spore_YtaF"/>
</dbReference>
<feature type="transmembrane region" description="Helical" evidence="5">
    <location>
        <begin position="29"/>
        <end position="53"/>
    </location>
</feature>
<gene>
    <name evidence="6" type="ordered locus">Slip_1693</name>
</gene>
<evidence type="ECO:0000256" key="1">
    <source>
        <dbReference type="ARBA" id="ARBA00022475"/>
    </source>
</evidence>
<dbReference type="KEGG" id="slp:Slip_1693"/>
<dbReference type="eggNOG" id="COG1971">
    <property type="taxonomic scope" value="Bacteria"/>
</dbReference>
<keyword evidence="3 5" id="KW-1133">Transmembrane helix</keyword>
<dbReference type="Proteomes" id="UP000000378">
    <property type="component" value="Chromosome"/>
</dbReference>
<feature type="transmembrane region" description="Helical" evidence="5">
    <location>
        <begin position="135"/>
        <end position="153"/>
    </location>
</feature>
<keyword evidence="7" id="KW-1185">Reference proteome</keyword>
<evidence type="ECO:0000256" key="3">
    <source>
        <dbReference type="ARBA" id="ARBA00022989"/>
    </source>
</evidence>
<sequence length="210" mass="21859">MEWMAMTMFALALSLDGFGAGVAYGLRNIAIPWLSLTVICLASMTLVASSMVLGRGIAVYLSPHVAGAVGAAILVIIGVGIIIGALKPVRDERKQKDYTLLCLNIRPLGIIIQIMKEPGCADFDASGEISAREAFFLGLALAMDAMAAGLGVAMTGYNIVITALMVGIAEFLMVKTGLVVGKTVTNGFLKKTSTVVAGLILVSLGLLKIV</sequence>
<dbReference type="Pfam" id="PF02659">
    <property type="entry name" value="Mntp"/>
    <property type="match status" value="2"/>
</dbReference>
<keyword evidence="2 5" id="KW-0812">Transmembrane</keyword>
<evidence type="ECO:0000256" key="2">
    <source>
        <dbReference type="ARBA" id="ARBA00022692"/>
    </source>
</evidence>
<proteinExistence type="predicted"/>
<evidence type="ECO:0000256" key="5">
    <source>
        <dbReference type="SAM" id="Phobius"/>
    </source>
</evidence>
<organism evidence="6 7">
    <name type="scientific">Syntrophothermus lipocalidus (strain DSM 12680 / TGB-C1)</name>
    <dbReference type="NCBI Taxonomy" id="643648"/>
    <lineage>
        <taxon>Bacteria</taxon>
        <taxon>Bacillati</taxon>
        <taxon>Bacillota</taxon>
        <taxon>Clostridia</taxon>
        <taxon>Eubacteriales</taxon>
        <taxon>Syntrophomonadaceae</taxon>
        <taxon>Syntrophothermus</taxon>
    </lineage>
</organism>
<name>D7CP16_SYNLT</name>
<dbReference type="OrthoDB" id="1679205at2"/>
<keyword evidence="4 5" id="KW-0472">Membrane</keyword>